<feature type="region of interest" description="Disordered" evidence="1">
    <location>
        <begin position="259"/>
        <end position="281"/>
    </location>
</feature>
<evidence type="ECO:0000313" key="2">
    <source>
        <dbReference type="EMBL" id="KAJ8876955.1"/>
    </source>
</evidence>
<accession>A0ABQ9GY64</accession>
<feature type="region of interest" description="Disordered" evidence="1">
    <location>
        <begin position="654"/>
        <end position="714"/>
    </location>
</feature>
<keyword evidence="3" id="KW-1185">Reference proteome</keyword>
<reference evidence="2 3" key="1">
    <citation type="submission" date="2023-02" db="EMBL/GenBank/DDBJ databases">
        <title>LHISI_Scaffold_Assembly.</title>
        <authorList>
            <person name="Stuart O.P."/>
            <person name="Cleave R."/>
            <person name="Magrath M.J.L."/>
            <person name="Mikheyev A.S."/>
        </authorList>
    </citation>
    <scope>NUCLEOTIDE SEQUENCE [LARGE SCALE GENOMIC DNA]</scope>
    <source>
        <strain evidence="2">Daus_M_001</strain>
        <tissue evidence="2">Leg muscle</tissue>
    </source>
</reference>
<proteinExistence type="predicted"/>
<sequence length="773" mass="85943">MWRGWTTANWRTDDNISIADVKPDLDRKNEITVKTVRVRDNTDSCSSVILAFQPGKLVSFKAALLEFIDNLINVPVAMIIIYNSAPVHRGNGFNFHFSGNTGYRIASEGIAVPVRHFVTKKGQHNTFLKTRKFSILVNFPIYRESNPKHLAYCSDNPNNWAESPNSLHCTLTSLPPELRTICHELRTICHELRTICHELRTICHELGVDPDCTACFDRSATPTSRGHMSRYTAPIEYESFEYTFNTMTDSDKVPPLAEAGNTPNPESEMCQTNTHTGDTGNLTPRRTVPGTANLNVDVALLVLQRLTEMDEMLDKQQQQTESLQLTLTQQLDEHMNLVEDKLDQVAATAGELQITMDTPRNERSSSTELLPRQSSISDEEFIATLLQQLPFRHQTPWKGRRDKDLATFTRGSAGIWRNRPPAANANKQGKRASSQAGCNTTKATKIENSEDRLGTMETIGGFVSHKDYEGASSTQEKITDGVDNAVTHGGLQTNRACPQETATTITEIALQCFFEIGKGIGRLHLRNERSCSDMYETVFWRAKLRNNFIMTTESKSSQFQRVVLCRLWGGGGDKCACFVALRNFVVVPVVECMCNFAEISASDLPGVLNEAAETDTSDSENVCHNACNPTFASLTDIDPRDIICWKTVPVHEGMEQRRNERAREKGELQENPPTSNSIQRDSYTRKSGSYQADDRTRFAKVGGEQQPTLCGQETGPGMVTVSLNQNCSTGDPVGIGSPRDISFLVSVHPNTAQSTSFVYNSACSNASNLTNRN</sequence>
<comment type="caution">
    <text evidence="2">The sequence shown here is derived from an EMBL/GenBank/DDBJ whole genome shotgun (WGS) entry which is preliminary data.</text>
</comment>
<feature type="compositionally biased region" description="Polar residues" evidence="1">
    <location>
        <begin position="425"/>
        <end position="438"/>
    </location>
</feature>
<dbReference type="EMBL" id="JARBHB010000008">
    <property type="protein sequence ID" value="KAJ8876955.1"/>
    <property type="molecule type" value="Genomic_DNA"/>
</dbReference>
<gene>
    <name evidence="2" type="ORF">PR048_021405</name>
</gene>
<protein>
    <submittedName>
        <fullName evidence="2">Uncharacterized protein</fullName>
    </submittedName>
</protein>
<evidence type="ECO:0000313" key="3">
    <source>
        <dbReference type="Proteomes" id="UP001159363"/>
    </source>
</evidence>
<name>A0ABQ9GY64_9NEOP</name>
<feature type="compositionally biased region" description="Polar residues" evidence="1">
    <location>
        <begin position="671"/>
        <end position="690"/>
    </location>
</feature>
<feature type="compositionally biased region" description="Polar residues" evidence="1">
    <location>
        <begin position="261"/>
        <end position="281"/>
    </location>
</feature>
<organism evidence="2 3">
    <name type="scientific">Dryococelus australis</name>
    <dbReference type="NCBI Taxonomy" id="614101"/>
    <lineage>
        <taxon>Eukaryota</taxon>
        <taxon>Metazoa</taxon>
        <taxon>Ecdysozoa</taxon>
        <taxon>Arthropoda</taxon>
        <taxon>Hexapoda</taxon>
        <taxon>Insecta</taxon>
        <taxon>Pterygota</taxon>
        <taxon>Neoptera</taxon>
        <taxon>Polyneoptera</taxon>
        <taxon>Phasmatodea</taxon>
        <taxon>Verophasmatodea</taxon>
        <taxon>Anareolatae</taxon>
        <taxon>Phasmatidae</taxon>
        <taxon>Eurycanthinae</taxon>
        <taxon>Dryococelus</taxon>
    </lineage>
</organism>
<feature type="region of interest" description="Disordered" evidence="1">
    <location>
        <begin position="414"/>
        <end position="438"/>
    </location>
</feature>
<feature type="compositionally biased region" description="Basic and acidic residues" evidence="1">
    <location>
        <begin position="654"/>
        <end position="668"/>
    </location>
</feature>
<evidence type="ECO:0000256" key="1">
    <source>
        <dbReference type="SAM" id="MobiDB-lite"/>
    </source>
</evidence>
<dbReference type="Proteomes" id="UP001159363">
    <property type="component" value="Chromosome 7"/>
</dbReference>